<evidence type="ECO:0000256" key="1">
    <source>
        <dbReference type="SAM" id="MobiDB-lite"/>
    </source>
</evidence>
<name>A0A6A6PL81_9PEZI</name>
<reference evidence="2" key="1">
    <citation type="journal article" date="2020" name="Stud. Mycol.">
        <title>101 Dothideomycetes genomes: a test case for predicting lifestyles and emergence of pathogens.</title>
        <authorList>
            <person name="Haridas S."/>
            <person name="Albert R."/>
            <person name="Binder M."/>
            <person name="Bloem J."/>
            <person name="Labutti K."/>
            <person name="Salamov A."/>
            <person name="Andreopoulos B."/>
            <person name="Baker S."/>
            <person name="Barry K."/>
            <person name="Bills G."/>
            <person name="Bluhm B."/>
            <person name="Cannon C."/>
            <person name="Castanera R."/>
            <person name="Culley D."/>
            <person name="Daum C."/>
            <person name="Ezra D."/>
            <person name="Gonzalez J."/>
            <person name="Henrissat B."/>
            <person name="Kuo A."/>
            <person name="Liang C."/>
            <person name="Lipzen A."/>
            <person name="Lutzoni F."/>
            <person name="Magnuson J."/>
            <person name="Mondo S."/>
            <person name="Nolan M."/>
            <person name="Ohm R."/>
            <person name="Pangilinan J."/>
            <person name="Park H.-J."/>
            <person name="Ramirez L."/>
            <person name="Alfaro M."/>
            <person name="Sun H."/>
            <person name="Tritt A."/>
            <person name="Yoshinaga Y."/>
            <person name="Zwiers L.-H."/>
            <person name="Turgeon B."/>
            <person name="Goodwin S."/>
            <person name="Spatafora J."/>
            <person name="Crous P."/>
            <person name="Grigoriev I."/>
        </authorList>
    </citation>
    <scope>NUCLEOTIDE SEQUENCE</scope>
    <source>
        <strain evidence="2">CBS 113389</strain>
    </source>
</reference>
<accession>A0A6A6PL81</accession>
<feature type="compositionally biased region" description="Basic and acidic residues" evidence="1">
    <location>
        <begin position="201"/>
        <end position="239"/>
    </location>
</feature>
<proteinExistence type="predicted"/>
<dbReference type="RefSeq" id="XP_033587021.1">
    <property type="nucleotide sequence ID" value="XM_033734307.1"/>
</dbReference>
<keyword evidence="3" id="KW-1185">Reference proteome</keyword>
<feature type="compositionally biased region" description="Basic and acidic residues" evidence="1">
    <location>
        <begin position="94"/>
        <end position="114"/>
    </location>
</feature>
<evidence type="ECO:0000313" key="2">
    <source>
        <dbReference type="EMBL" id="KAF2480451.1"/>
    </source>
</evidence>
<evidence type="ECO:0000313" key="3">
    <source>
        <dbReference type="Proteomes" id="UP000799767"/>
    </source>
</evidence>
<feature type="compositionally biased region" description="Basic and acidic residues" evidence="1">
    <location>
        <begin position="56"/>
        <end position="78"/>
    </location>
</feature>
<feature type="region of interest" description="Disordered" evidence="1">
    <location>
        <begin position="1"/>
        <end position="316"/>
    </location>
</feature>
<feature type="compositionally biased region" description="Basic residues" evidence="1">
    <location>
        <begin position="142"/>
        <end position="155"/>
    </location>
</feature>
<feature type="compositionally biased region" description="Polar residues" evidence="1">
    <location>
        <begin position="262"/>
        <end position="271"/>
    </location>
</feature>
<dbReference type="Proteomes" id="UP000799767">
    <property type="component" value="Unassembled WGS sequence"/>
</dbReference>
<sequence length="316" mass="35940">MSGGKSYEPSEGPCWPRERTASVADGSGHPPSGHNLPYPESDLPFEKIVLPTETPTESRRSERARSQSTRKDDREYIYTERIVQPADRPLGIRPFDDHAPAQRIEIEEWTEWHKVPIAQSSSQRETSRSRHKRGSPPDRILKGGKRSRKSRHREHQSRPQEDAPRESDDSYRVRFSSKVDMTPTPPDSDDNSSAFRKYHSPGRESSRQVDGGGDRFDERERRGRAHSRESRYDAGHHFQDIGGKGKGGRAPRGRHLERAFSESPSREQSLASFADDAYDGGGPYRRRDKVTDSMRVHEGSRAAQHEDNGQGGHRQR</sequence>
<feature type="compositionally biased region" description="Basic and acidic residues" evidence="1">
    <location>
        <begin position="289"/>
        <end position="308"/>
    </location>
</feature>
<dbReference type="GeneID" id="54475309"/>
<gene>
    <name evidence="2" type="ORF">BDY17DRAFT_301799</name>
</gene>
<feature type="compositionally biased region" description="Basic and acidic residues" evidence="1">
    <location>
        <begin position="156"/>
        <end position="172"/>
    </location>
</feature>
<dbReference type="AlphaFoldDB" id="A0A6A6PL81"/>
<organism evidence="2 3">
    <name type="scientific">Neohortaea acidophila</name>
    <dbReference type="NCBI Taxonomy" id="245834"/>
    <lineage>
        <taxon>Eukaryota</taxon>
        <taxon>Fungi</taxon>
        <taxon>Dikarya</taxon>
        <taxon>Ascomycota</taxon>
        <taxon>Pezizomycotina</taxon>
        <taxon>Dothideomycetes</taxon>
        <taxon>Dothideomycetidae</taxon>
        <taxon>Mycosphaerellales</taxon>
        <taxon>Teratosphaeriaceae</taxon>
        <taxon>Neohortaea</taxon>
    </lineage>
</organism>
<protein>
    <submittedName>
        <fullName evidence="2">Uncharacterized protein</fullName>
    </submittedName>
</protein>
<dbReference type="EMBL" id="MU001639">
    <property type="protein sequence ID" value="KAF2480451.1"/>
    <property type="molecule type" value="Genomic_DNA"/>
</dbReference>
<dbReference type="OrthoDB" id="3642901at2759"/>